<feature type="compositionally biased region" description="Acidic residues" evidence="1">
    <location>
        <begin position="406"/>
        <end position="420"/>
    </location>
</feature>
<feature type="region of interest" description="Disordered" evidence="1">
    <location>
        <begin position="392"/>
        <end position="510"/>
    </location>
</feature>
<feature type="signal peptide" evidence="2">
    <location>
        <begin position="1"/>
        <end position="29"/>
    </location>
</feature>
<organism evidence="3 4">
    <name type="scientific">Stomoxys calcitrans</name>
    <name type="common">Stable fly</name>
    <name type="synonym">Conops calcitrans</name>
    <dbReference type="NCBI Taxonomy" id="35570"/>
    <lineage>
        <taxon>Eukaryota</taxon>
        <taxon>Metazoa</taxon>
        <taxon>Ecdysozoa</taxon>
        <taxon>Arthropoda</taxon>
        <taxon>Hexapoda</taxon>
        <taxon>Insecta</taxon>
        <taxon>Pterygota</taxon>
        <taxon>Neoptera</taxon>
        <taxon>Endopterygota</taxon>
        <taxon>Diptera</taxon>
        <taxon>Brachycera</taxon>
        <taxon>Muscomorpha</taxon>
        <taxon>Muscoidea</taxon>
        <taxon>Muscidae</taxon>
        <taxon>Stomoxys</taxon>
    </lineage>
</organism>
<feature type="compositionally biased region" description="Basic and acidic residues" evidence="1">
    <location>
        <begin position="272"/>
        <end position="287"/>
    </location>
</feature>
<gene>
    <name evidence="3" type="primary">106089340</name>
</gene>
<dbReference type="Proteomes" id="UP000095300">
    <property type="component" value="Unassembled WGS sequence"/>
</dbReference>
<evidence type="ECO:0000313" key="3">
    <source>
        <dbReference type="EnsemblMetazoa" id="SCAU001711-PA"/>
    </source>
</evidence>
<proteinExistence type="predicted"/>
<feature type="region of interest" description="Disordered" evidence="1">
    <location>
        <begin position="316"/>
        <end position="367"/>
    </location>
</feature>
<protein>
    <submittedName>
        <fullName evidence="3">Uncharacterized protein</fullName>
    </submittedName>
</protein>
<feature type="region of interest" description="Disordered" evidence="1">
    <location>
        <begin position="197"/>
        <end position="226"/>
    </location>
</feature>
<feature type="compositionally biased region" description="Basic residues" evidence="1">
    <location>
        <begin position="348"/>
        <end position="357"/>
    </location>
</feature>
<dbReference type="EnsemblMetazoa" id="SCAU001711-RA">
    <property type="protein sequence ID" value="SCAU001711-PA"/>
    <property type="gene ID" value="SCAU001711"/>
</dbReference>
<feature type="compositionally biased region" description="Acidic residues" evidence="1">
    <location>
        <begin position="325"/>
        <end position="344"/>
    </location>
</feature>
<name>A0A1I8NSU0_STOCA</name>
<feature type="region of interest" description="Disordered" evidence="1">
    <location>
        <begin position="257"/>
        <end position="289"/>
    </location>
</feature>
<evidence type="ECO:0000256" key="2">
    <source>
        <dbReference type="SAM" id="SignalP"/>
    </source>
</evidence>
<dbReference type="STRING" id="35570.A0A1I8NSU0"/>
<keyword evidence="2" id="KW-0732">Signal</keyword>
<dbReference type="OrthoDB" id="8068968at2759"/>
<feature type="compositionally biased region" description="Basic and acidic residues" evidence="1">
    <location>
        <begin position="392"/>
        <end position="405"/>
    </location>
</feature>
<evidence type="ECO:0000313" key="4">
    <source>
        <dbReference type="Proteomes" id="UP000095300"/>
    </source>
</evidence>
<accession>A0A1I8NSU0</accession>
<evidence type="ECO:0000256" key="1">
    <source>
        <dbReference type="SAM" id="MobiDB-lite"/>
    </source>
</evidence>
<dbReference type="VEuPathDB" id="VectorBase:SCAU001711"/>
<dbReference type="AlphaFoldDB" id="A0A1I8NSU0"/>
<sequence length="529" mass="60503">MTTTIVNNRQFCFYTLGLLIVWLIVLATANSSDNLLQPQPNLEEEQKNTRNCKGLCDQCACLGFYCGEECICECNNDNGDTECIARMQENAAALKMPFELLIQGPSRNTFVRNAFQFEQNNGKGHFSSNIYPKKRFTVTVYRPEGKHRPKVISNSKVNVIESDSIKAKLKDRPKRSSESRSRRQFEWFSELSQNLVKPAPLGGRKKKTPTTEAPWTEKPRTTKSSLGLDKSWFTEAVGTIFTPAPLAKRRGSTIYKKGLNESSEDEDSDEESRERETGDDDVVKERYATSTPLPFLPKARKEILKTFGRDLSQAFGFNADKSHEEEEEDEDEEHVESDTDDDDDVPKMKNKFVKKQKNSPIQNNIREGSARLKAFGRDLSNAFDFILDKSIEKATDKDEDHHGDNVDADDADTNEDDDNERYERKPKFLTKNVSKKQNRASTSEKSKYLDDDSDDDELGTKLEQSLVESSKKKRRKAKNSSKAFLAPPKRTSKRYNVEDKSEESEENTFPTTWWRPGRLLKKVQYVLNP</sequence>
<dbReference type="KEGG" id="scac:106089340"/>
<feature type="chain" id="PRO_5009325569" evidence="2">
    <location>
        <begin position="30"/>
        <end position="529"/>
    </location>
</feature>
<keyword evidence="4" id="KW-1185">Reference proteome</keyword>
<feature type="compositionally biased region" description="Acidic residues" evidence="1">
    <location>
        <begin position="262"/>
        <end position="271"/>
    </location>
</feature>
<reference evidence="3" key="1">
    <citation type="submission" date="2020-05" db="UniProtKB">
        <authorList>
            <consortium name="EnsemblMetazoa"/>
        </authorList>
    </citation>
    <scope>IDENTIFICATION</scope>
    <source>
        <strain evidence="3">USDA</strain>
    </source>
</reference>